<evidence type="ECO:0000313" key="12">
    <source>
        <dbReference type="EMBL" id="TDS15044.1"/>
    </source>
</evidence>
<dbReference type="EC" id="2.7.1.50" evidence="11"/>
<comment type="catalytic activity">
    <reaction evidence="1 11">
        <text>5-(2-hydroxyethyl)-4-methylthiazole + ATP = 4-methyl-5-(2-phosphooxyethyl)-thiazole + ADP + H(+)</text>
        <dbReference type="Rhea" id="RHEA:24212"/>
        <dbReference type="ChEBI" id="CHEBI:15378"/>
        <dbReference type="ChEBI" id="CHEBI:17957"/>
        <dbReference type="ChEBI" id="CHEBI:30616"/>
        <dbReference type="ChEBI" id="CHEBI:58296"/>
        <dbReference type="ChEBI" id="CHEBI:456216"/>
        <dbReference type="EC" id="2.7.1.50"/>
    </reaction>
</comment>
<comment type="caution">
    <text evidence="12">The sequence shown here is derived from an EMBL/GenBank/DDBJ whole genome shotgun (WGS) entry which is preliminary data.</text>
</comment>
<feature type="binding site" evidence="11">
    <location>
        <position position="119"/>
    </location>
    <ligand>
        <name>ATP</name>
        <dbReference type="ChEBI" id="CHEBI:30616"/>
    </ligand>
</feature>
<comment type="cofactor">
    <cofactor evidence="2 11">
        <name>Mg(2+)</name>
        <dbReference type="ChEBI" id="CHEBI:18420"/>
    </cofactor>
</comment>
<evidence type="ECO:0000256" key="11">
    <source>
        <dbReference type="HAMAP-Rule" id="MF_00228"/>
    </source>
</evidence>
<evidence type="ECO:0000256" key="1">
    <source>
        <dbReference type="ARBA" id="ARBA00001771"/>
    </source>
</evidence>
<comment type="pathway">
    <text evidence="3 11">Cofactor biosynthesis; thiamine diphosphate biosynthesis; 4-methyl-5-(2-phosphoethyl)-thiazole from 5-(2-hydroxyethyl)-4-methylthiazole: step 1/1.</text>
</comment>
<evidence type="ECO:0000256" key="7">
    <source>
        <dbReference type="ARBA" id="ARBA00022777"/>
    </source>
</evidence>
<organism evidence="12 13">
    <name type="scientific">Maribacter caenipelagi</name>
    <dbReference type="NCBI Taxonomy" id="1447781"/>
    <lineage>
        <taxon>Bacteria</taxon>
        <taxon>Pseudomonadati</taxon>
        <taxon>Bacteroidota</taxon>
        <taxon>Flavobacteriia</taxon>
        <taxon>Flavobacteriales</taxon>
        <taxon>Flavobacteriaceae</taxon>
        <taxon>Maribacter</taxon>
    </lineage>
</organism>
<keyword evidence="13" id="KW-1185">Reference proteome</keyword>
<keyword evidence="8 11" id="KW-0067">ATP-binding</keyword>
<dbReference type="GO" id="GO:0009228">
    <property type="term" value="P:thiamine biosynthetic process"/>
    <property type="evidence" value="ECO:0007669"/>
    <property type="project" value="UniProtKB-KW"/>
</dbReference>
<dbReference type="RefSeq" id="WP_133672686.1">
    <property type="nucleotide sequence ID" value="NZ_SNZW01000014.1"/>
</dbReference>
<keyword evidence="5 11" id="KW-0479">Metal-binding</keyword>
<dbReference type="GO" id="GO:0009229">
    <property type="term" value="P:thiamine diphosphate biosynthetic process"/>
    <property type="evidence" value="ECO:0007669"/>
    <property type="project" value="UniProtKB-UniRule"/>
</dbReference>
<name>A0A4R7D5R8_9FLAO</name>
<dbReference type="GO" id="GO:0000287">
    <property type="term" value="F:magnesium ion binding"/>
    <property type="evidence" value="ECO:0007669"/>
    <property type="project" value="UniProtKB-UniRule"/>
</dbReference>
<dbReference type="NCBIfam" id="TIGR00694">
    <property type="entry name" value="thiM"/>
    <property type="match status" value="1"/>
</dbReference>
<dbReference type="AlphaFoldDB" id="A0A4R7D5R8"/>
<reference evidence="12 13" key="1">
    <citation type="submission" date="2019-03" db="EMBL/GenBank/DDBJ databases">
        <title>Genomic Encyclopedia of Type Strains, Phase III (KMG-III): the genomes of soil and plant-associated and newly described type strains.</title>
        <authorList>
            <person name="Whitman W."/>
        </authorList>
    </citation>
    <scope>NUCLEOTIDE SEQUENCE [LARGE SCALE GENOMIC DNA]</scope>
    <source>
        <strain evidence="12 13">CECT 8455</strain>
    </source>
</reference>
<proteinExistence type="inferred from homology"/>
<sequence length="263" mass="27640">MSSIAFVLQKIRTKSPLVHNITNYVVMNNTANALLAVGASPVMAHAIEEVKDIVTISSSLVINMGTLSEKWVESMLMAVQQAKATKTPFVFDPVGVGASAYRTAIAQKIIETATPNVIRGNASEIMALAKVTNSTKGVDSTMDTKDAIEGATLLAQKLNNTIVISGETDYIITGDNISKIENGSPLMAKITGMGCTATALVGTCLGVEEDIHLAATVAMAIMGVAGDLAHEKSAGPGSFQMNFYDSLYELSPEVLAEKVKTNA</sequence>
<dbReference type="OrthoDB" id="9778146at2"/>
<dbReference type="InterPro" id="IPR029056">
    <property type="entry name" value="Ribokinase-like"/>
</dbReference>
<evidence type="ECO:0000256" key="9">
    <source>
        <dbReference type="ARBA" id="ARBA00022842"/>
    </source>
</evidence>
<dbReference type="Gene3D" id="3.40.1190.20">
    <property type="match status" value="1"/>
</dbReference>
<accession>A0A4R7D5R8</accession>
<comment type="function">
    <text evidence="11">Catalyzes the phosphorylation of the hydroxyl group of 4-methyl-5-beta-hydroxyethylthiazole (THZ).</text>
</comment>
<keyword evidence="10 11" id="KW-0784">Thiamine biosynthesis</keyword>
<evidence type="ECO:0000256" key="5">
    <source>
        <dbReference type="ARBA" id="ARBA00022723"/>
    </source>
</evidence>
<evidence type="ECO:0000256" key="6">
    <source>
        <dbReference type="ARBA" id="ARBA00022741"/>
    </source>
</evidence>
<feature type="binding site" evidence="11">
    <location>
        <position position="192"/>
    </location>
    <ligand>
        <name>substrate</name>
    </ligand>
</feature>
<dbReference type="SUPFAM" id="SSF53613">
    <property type="entry name" value="Ribokinase-like"/>
    <property type="match status" value="1"/>
</dbReference>
<dbReference type="GO" id="GO:0005524">
    <property type="term" value="F:ATP binding"/>
    <property type="evidence" value="ECO:0007669"/>
    <property type="project" value="UniProtKB-UniRule"/>
</dbReference>
<keyword evidence="4 11" id="KW-0808">Transferase</keyword>
<dbReference type="UniPathway" id="UPA00060">
    <property type="reaction ID" value="UER00139"/>
</dbReference>
<dbReference type="PRINTS" id="PR01099">
    <property type="entry name" value="HYETHTZKNASE"/>
</dbReference>
<evidence type="ECO:0000256" key="8">
    <source>
        <dbReference type="ARBA" id="ARBA00022840"/>
    </source>
</evidence>
<keyword evidence="7 11" id="KW-0418">Kinase</keyword>
<keyword evidence="9 11" id="KW-0460">Magnesium</keyword>
<evidence type="ECO:0000313" key="13">
    <source>
        <dbReference type="Proteomes" id="UP000295274"/>
    </source>
</evidence>
<gene>
    <name evidence="11" type="primary">thiM</name>
    <name evidence="12" type="ORF">DFQ03_1680</name>
</gene>
<evidence type="ECO:0000256" key="10">
    <source>
        <dbReference type="ARBA" id="ARBA00022977"/>
    </source>
</evidence>
<protein>
    <recommendedName>
        <fullName evidence="11">Hydroxyethylthiazole kinase</fullName>
        <ecNumber evidence="11">2.7.1.50</ecNumber>
    </recommendedName>
    <alternativeName>
        <fullName evidence="11">4-methyl-5-beta-hydroxyethylthiazole kinase</fullName>
        <shortName evidence="11">TH kinase</shortName>
        <shortName evidence="11">Thz kinase</shortName>
    </alternativeName>
</protein>
<dbReference type="EMBL" id="SNZW01000014">
    <property type="protein sequence ID" value="TDS15044.1"/>
    <property type="molecule type" value="Genomic_DNA"/>
</dbReference>
<dbReference type="PIRSF" id="PIRSF000513">
    <property type="entry name" value="Thz_kinase"/>
    <property type="match status" value="1"/>
</dbReference>
<keyword evidence="6 11" id="KW-0547">Nucleotide-binding</keyword>
<feature type="binding site" evidence="11">
    <location>
        <position position="165"/>
    </location>
    <ligand>
        <name>ATP</name>
        <dbReference type="ChEBI" id="CHEBI:30616"/>
    </ligand>
</feature>
<evidence type="ECO:0000256" key="3">
    <source>
        <dbReference type="ARBA" id="ARBA00004868"/>
    </source>
</evidence>
<comment type="similarity">
    <text evidence="11">Belongs to the Thz kinase family.</text>
</comment>
<dbReference type="Pfam" id="PF02110">
    <property type="entry name" value="HK"/>
    <property type="match status" value="1"/>
</dbReference>
<evidence type="ECO:0000256" key="4">
    <source>
        <dbReference type="ARBA" id="ARBA00022679"/>
    </source>
</evidence>
<dbReference type="InterPro" id="IPR000417">
    <property type="entry name" value="Hyethyz_kinase"/>
</dbReference>
<dbReference type="NCBIfam" id="NF006830">
    <property type="entry name" value="PRK09355.1"/>
    <property type="match status" value="1"/>
</dbReference>
<dbReference type="GO" id="GO:0004417">
    <property type="term" value="F:hydroxyethylthiazole kinase activity"/>
    <property type="evidence" value="ECO:0007669"/>
    <property type="project" value="UniProtKB-UniRule"/>
</dbReference>
<feature type="binding site" evidence="11">
    <location>
        <position position="43"/>
    </location>
    <ligand>
        <name>substrate</name>
    </ligand>
</feature>
<evidence type="ECO:0000256" key="2">
    <source>
        <dbReference type="ARBA" id="ARBA00001946"/>
    </source>
</evidence>
<dbReference type="CDD" id="cd01170">
    <property type="entry name" value="THZ_kinase"/>
    <property type="match status" value="1"/>
</dbReference>
<dbReference type="Proteomes" id="UP000295274">
    <property type="component" value="Unassembled WGS sequence"/>
</dbReference>
<dbReference type="HAMAP" id="MF_00228">
    <property type="entry name" value="Thz_kinase"/>
    <property type="match status" value="1"/>
</dbReference>